<evidence type="ECO:0000256" key="6">
    <source>
        <dbReference type="ARBA" id="ARBA00023163"/>
    </source>
</evidence>
<sequence>MVVAPAETAADVIFAIEGTAINGAYLGDIRTNYIVPALEFFNQGTLEDREYGCEGTTAQYGIIIYHSADRLPSPSTDIYGPYSNPHKLLQTLDKIELVGGGGESNANIAEGLAAALQCLDDLAQRRDSGSHSQKHCILICNSPPYLMPVMENQNYTGNTAEQMAALLNEKGIHLSVLSPRKIPALYKLFEKSGGDLGACQTKNYAKDPRNLVLLKGFSLKERPVSPTNAAGAATHIPIGMPSPLQSHGSPMAPSAQPQPPQPVQPQPPILTNVPTNPGMVVAPPTSGAPGRGYPPAYVRPGPQGQQSRWPIMMPPQGPRYPNESTLIAQLSRPPTAIPPQFNNTSGMAQSPGQPQQPQLANSQGAQQQLANAQGQQQLTNPQGQQQQPNSTQQQPNQMRILGPQQGMPQGGMGQPQPGVVLPPSTQQSMIGQQPNVAVVMSQQSGMINQGPQIGQATVMQSQTSQGPGMSQPQGPQPTGNRERQTIWAGVIEWIDKKSPNDAQKTTRHVPCQVSTATKDGEPELKADSWPQKLIMQLMPKQLIGSIGGSYLKNSKSVLFHLQPSEALEALTKVMSSGFAGCVHFNSVSSSPQCDIKVLILLYTAEKRAFLGFIPNDQVAFVDRLRRVIQHSKTTHAMNRQGQAGQAGGSMAPGPPQNNPQTSMAGMLQNPMGQQQGQQINNSMGVVTQQGGQIMGQMQQDQNQQQPAPGQPGSFNNPLVEARNENLVKIQRLRQTLEAAQQQENLYKNQLEDLPVLGIDPQSFALKGEYANYYARDKLSHFQIMNQMKMQHQQQPQMQDGVGMHPGSQDQFKQQIEMTLGYQQEQQKQLRAQLQQIQAQQAQQQQQLTQQQQQQQLNQQQQQQQQQQVQQQQQQLRGMAPVPQAGPPQQRMIRPNISNNPGLRHLLQQPQYRINMQQQMPRPGMPNQPGQQPPNQQQFDEQYDFLGN</sequence>
<protein>
    <recommendedName>
        <fullName evidence="3">Mediator of RNA polymerase II transcription subunit 25</fullName>
    </recommendedName>
    <alternativeName>
        <fullName evidence="8">Mediator complex subunit 25</fullName>
    </alternativeName>
</protein>
<feature type="compositionally biased region" description="Low complexity" evidence="10">
    <location>
        <begin position="914"/>
        <end position="937"/>
    </location>
</feature>
<evidence type="ECO:0000256" key="8">
    <source>
        <dbReference type="ARBA" id="ARBA00031958"/>
    </source>
</evidence>
<feature type="domain" description="Mediator complex subunit Med25 PTOV" evidence="11">
    <location>
        <begin position="482"/>
        <end position="632"/>
    </location>
</feature>
<feature type="region of interest" description="Disordered" evidence="10">
    <location>
        <begin position="873"/>
        <end position="902"/>
    </location>
</feature>
<dbReference type="EMBL" id="GBRD01000531">
    <property type="protein sequence ID" value="JAG65290.1"/>
    <property type="molecule type" value="Transcribed_RNA"/>
</dbReference>
<dbReference type="InterPro" id="IPR021394">
    <property type="entry name" value="Med25_PTOV"/>
</dbReference>
<dbReference type="InterPro" id="IPR038196">
    <property type="entry name" value="Med25_PTOV_sf"/>
</dbReference>
<evidence type="ECO:0000256" key="9">
    <source>
        <dbReference type="SAM" id="Coils"/>
    </source>
</evidence>
<comment type="subcellular location">
    <subcellularLocation>
        <location evidence="1">Nucleus</location>
    </subcellularLocation>
</comment>
<keyword evidence="9" id="KW-0175">Coiled coil</keyword>
<keyword evidence="6" id="KW-0804">Transcription</keyword>
<dbReference type="PANTHER" id="PTHR12433:SF11">
    <property type="entry name" value="MEDIATOR OF RNA POLYMERASE II TRANSCRIPTION SUBUNIT 25"/>
    <property type="match status" value="1"/>
</dbReference>
<dbReference type="Pfam" id="PF11232">
    <property type="entry name" value="Med25"/>
    <property type="match status" value="1"/>
</dbReference>
<evidence type="ECO:0000256" key="1">
    <source>
        <dbReference type="ARBA" id="ARBA00004123"/>
    </source>
</evidence>
<keyword evidence="5" id="KW-0010">Activator</keyword>
<evidence type="ECO:0000259" key="12">
    <source>
        <dbReference type="Pfam" id="PF11265"/>
    </source>
</evidence>
<evidence type="ECO:0000313" key="13">
    <source>
        <dbReference type="EMBL" id="JAG65290.1"/>
    </source>
</evidence>
<feature type="compositionally biased region" description="Low complexity" evidence="10">
    <location>
        <begin position="640"/>
        <end position="651"/>
    </location>
</feature>
<proteinExistence type="inferred from homology"/>
<dbReference type="InterPro" id="IPR036465">
    <property type="entry name" value="vWFA_dom_sf"/>
</dbReference>
<evidence type="ECO:0000256" key="7">
    <source>
        <dbReference type="ARBA" id="ARBA00023242"/>
    </source>
</evidence>
<dbReference type="SUPFAM" id="SSF53300">
    <property type="entry name" value="vWA-like"/>
    <property type="match status" value="1"/>
</dbReference>
<evidence type="ECO:0000256" key="10">
    <source>
        <dbReference type="SAM" id="MobiDB-lite"/>
    </source>
</evidence>
<feature type="region of interest" description="Disordered" evidence="10">
    <location>
        <begin position="694"/>
        <end position="717"/>
    </location>
</feature>
<feature type="region of interest" description="Disordered" evidence="10">
    <location>
        <begin position="241"/>
        <end position="430"/>
    </location>
</feature>
<keyword evidence="4" id="KW-0805">Transcription regulation</keyword>
<feature type="compositionally biased region" description="Low complexity" evidence="10">
    <location>
        <begin position="355"/>
        <end position="407"/>
    </location>
</feature>
<keyword evidence="7" id="KW-0539">Nucleus</keyword>
<name>A0A0K8TJH5_LYGHE</name>
<reference evidence="13" key="1">
    <citation type="submission" date="2014-09" db="EMBL/GenBank/DDBJ databases">
        <authorList>
            <person name="Magalhaes I.L.F."/>
            <person name="Oliveira U."/>
            <person name="Santos F.R."/>
            <person name="Vidigal T.H.D.A."/>
            <person name="Brescovit A.D."/>
            <person name="Santos A.J."/>
        </authorList>
    </citation>
    <scope>NUCLEOTIDE SEQUENCE</scope>
</reference>
<feature type="compositionally biased region" description="Low complexity" evidence="10">
    <location>
        <begin position="665"/>
        <end position="676"/>
    </location>
</feature>
<feature type="compositionally biased region" description="Low complexity" evidence="10">
    <location>
        <begin position="694"/>
        <end position="712"/>
    </location>
</feature>
<dbReference type="PANTHER" id="PTHR12433">
    <property type="entry name" value="MEDIATOR OF RNA POLYMERASE II TRANSCRIPTION SUBUNIT 25"/>
    <property type="match status" value="1"/>
</dbReference>
<feature type="region of interest" description="Disordered" evidence="10">
    <location>
        <begin position="914"/>
        <end position="947"/>
    </location>
</feature>
<dbReference type="InterPro" id="IPR021419">
    <property type="entry name" value="Mediator_Med25_VWA"/>
</dbReference>
<feature type="coiled-coil region" evidence="9">
    <location>
        <begin position="722"/>
        <end position="752"/>
    </location>
</feature>
<feature type="compositionally biased region" description="Pro residues" evidence="10">
    <location>
        <begin position="256"/>
        <end position="268"/>
    </location>
</feature>
<feature type="compositionally biased region" description="Low complexity" evidence="10">
    <location>
        <begin position="459"/>
        <end position="479"/>
    </location>
</feature>
<dbReference type="GO" id="GO:0005667">
    <property type="term" value="C:transcription regulator complex"/>
    <property type="evidence" value="ECO:0007669"/>
    <property type="project" value="TreeGrafter"/>
</dbReference>
<dbReference type="Pfam" id="PF11265">
    <property type="entry name" value="Med25_VWA"/>
    <property type="match status" value="1"/>
</dbReference>
<evidence type="ECO:0000259" key="11">
    <source>
        <dbReference type="Pfam" id="PF11232"/>
    </source>
</evidence>
<dbReference type="GO" id="GO:0045944">
    <property type="term" value="P:positive regulation of transcription by RNA polymerase II"/>
    <property type="evidence" value="ECO:0007669"/>
    <property type="project" value="TreeGrafter"/>
</dbReference>
<dbReference type="GO" id="GO:0016592">
    <property type="term" value="C:mediator complex"/>
    <property type="evidence" value="ECO:0007669"/>
    <property type="project" value="TreeGrafter"/>
</dbReference>
<organism evidence="13">
    <name type="scientific">Lygus hesperus</name>
    <name type="common">Western plant bug</name>
    <dbReference type="NCBI Taxonomy" id="30085"/>
    <lineage>
        <taxon>Eukaryota</taxon>
        <taxon>Metazoa</taxon>
        <taxon>Ecdysozoa</taxon>
        <taxon>Arthropoda</taxon>
        <taxon>Hexapoda</taxon>
        <taxon>Insecta</taxon>
        <taxon>Pterygota</taxon>
        <taxon>Neoptera</taxon>
        <taxon>Paraneoptera</taxon>
        <taxon>Hemiptera</taxon>
        <taxon>Heteroptera</taxon>
        <taxon>Panheteroptera</taxon>
        <taxon>Cimicomorpha</taxon>
        <taxon>Miridae</taxon>
        <taxon>Mirini</taxon>
        <taxon>Lygus</taxon>
    </lineage>
</organism>
<feature type="compositionally biased region" description="Low complexity" evidence="10">
    <location>
        <begin position="414"/>
        <end position="423"/>
    </location>
</feature>
<evidence type="ECO:0000256" key="4">
    <source>
        <dbReference type="ARBA" id="ARBA00023015"/>
    </source>
</evidence>
<dbReference type="AlphaFoldDB" id="A0A0K8TJH5"/>
<feature type="compositionally biased region" description="Polar residues" evidence="10">
    <location>
        <begin position="340"/>
        <end position="353"/>
    </location>
</feature>
<comment type="similarity">
    <text evidence="2">Belongs to the Mediator complex subunit 25 family.</text>
</comment>
<accession>A0A0K8TJH5</accession>
<feature type="domain" description="Mediator of RNA polymerase II transcription subunit 25 von Willebrand factor type A" evidence="12">
    <location>
        <begin position="8"/>
        <end position="217"/>
    </location>
</feature>
<feature type="region of interest" description="Disordered" evidence="10">
    <location>
        <begin position="457"/>
        <end position="482"/>
    </location>
</feature>
<feature type="region of interest" description="Disordered" evidence="10">
    <location>
        <begin position="633"/>
        <end position="676"/>
    </location>
</feature>
<dbReference type="Gene3D" id="2.40.290.30">
    <property type="entry name" value="Mediator complex subunit 25, ACID domain"/>
    <property type="match status" value="1"/>
</dbReference>
<evidence type="ECO:0000256" key="3">
    <source>
        <dbReference type="ARBA" id="ARBA00019694"/>
    </source>
</evidence>
<feature type="coiled-coil region" evidence="9">
    <location>
        <begin position="819"/>
        <end position="873"/>
    </location>
</feature>
<evidence type="ECO:0000256" key="5">
    <source>
        <dbReference type="ARBA" id="ARBA00023159"/>
    </source>
</evidence>
<evidence type="ECO:0000256" key="2">
    <source>
        <dbReference type="ARBA" id="ARBA00009102"/>
    </source>
</evidence>